<dbReference type="GO" id="GO:0016810">
    <property type="term" value="F:hydrolase activity, acting on carbon-nitrogen (but not peptide) bonds"/>
    <property type="evidence" value="ECO:0007669"/>
    <property type="project" value="InterPro"/>
</dbReference>
<keyword evidence="2" id="KW-1185">Reference proteome</keyword>
<accession>A0AAE3LPW4</accession>
<dbReference type="InterPro" id="IPR011059">
    <property type="entry name" value="Metal-dep_hydrolase_composite"/>
</dbReference>
<dbReference type="Gene3D" id="2.30.40.10">
    <property type="entry name" value="Urease, subunit C, domain 1"/>
    <property type="match status" value="1"/>
</dbReference>
<dbReference type="RefSeq" id="WP_263951755.1">
    <property type="nucleotide sequence ID" value="NZ_JAOYFC010000001.1"/>
</dbReference>
<name>A0AAE3LPW4_9RHOB</name>
<dbReference type="EMBL" id="JAOYFC010000001">
    <property type="protein sequence ID" value="MCV6822928.1"/>
    <property type="molecule type" value="Genomic_DNA"/>
</dbReference>
<comment type="caution">
    <text evidence="1">The sequence shown here is derived from an EMBL/GenBank/DDBJ whole genome shotgun (WGS) entry which is preliminary data.</text>
</comment>
<gene>
    <name evidence="1" type="ORF">OH136_00050</name>
</gene>
<dbReference type="AlphaFoldDB" id="A0AAE3LPW4"/>
<organism evidence="1 2">
    <name type="scientific">Halocynthiibacter halioticoli</name>
    <dbReference type="NCBI Taxonomy" id="2986804"/>
    <lineage>
        <taxon>Bacteria</taxon>
        <taxon>Pseudomonadati</taxon>
        <taxon>Pseudomonadota</taxon>
        <taxon>Alphaproteobacteria</taxon>
        <taxon>Rhodobacterales</taxon>
        <taxon>Paracoccaceae</taxon>
        <taxon>Halocynthiibacter</taxon>
    </lineage>
</organism>
<evidence type="ECO:0000313" key="2">
    <source>
        <dbReference type="Proteomes" id="UP001208041"/>
    </source>
</evidence>
<reference evidence="1" key="1">
    <citation type="submission" date="2022-10" db="EMBL/GenBank/DDBJ databases">
        <authorList>
            <person name="Yue Y."/>
        </authorList>
    </citation>
    <scope>NUCLEOTIDE SEQUENCE</scope>
    <source>
        <strain evidence="1">Z654</strain>
    </source>
</reference>
<proteinExistence type="predicted"/>
<dbReference type="Proteomes" id="UP001208041">
    <property type="component" value="Unassembled WGS sequence"/>
</dbReference>
<dbReference type="SUPFAM" id="SSF51338">
    <property type="entry name" value="Composite domain of metallo-dependent hydrolases"/>
    <property type="match status" value="1"/>
</dbReference>
<evidence type="ECO:0000313" key="1">
    <source>
        <dbReference type="EMBL" id="MCV6822928.1"/>
    </source>
</evidence>
<evidence type="ECO:0008006" key="3">
    <source>
        <dbReference type="Google" id="ProtNLM"/>
    </source>
</evidence>
<sequence length="84" mass="9183">MAVCRPMLPGAQSEPVLIRNARISNGTTDGLIKEGAHGDRLLIDGNPLEDFDVLTRPSETLHLIMKGGVIHKDCMPKQGRRSHV</sequence>
<protein>
    <recommendedName>
        <fullName evidence="3">Amidohydrolase-related domain-containing protein</fullName>
    </recommendedName>
</protein>